<dbReference type="Proteomes" id="UP001501444">
    <property type="component" value="Unassembled WGS sequence"/>
</dbReference>
<evidence type="ECO:0008006" key="3">
    <source>
        <dbReference type="Google" id="ProtNLM"/>
    </source>
</evidence>
<reference evidence="2" key="1">
    <citation type="journal article" date="2019" name="Int. J. Syst. Evol. Microbiol.">
        <title>The Global Catalogue of Microorganisms (GCM) 10K type strain sequencing project: providing services to taxonomists for standard genome sequencing and annotation.</title>
        <authorList>
            <consortium name="The Broad Institute Genomics Platform"/>
            <consortium name="The Broad Institute Genome Sequencing Center for Infectious Disease"/>
            <person name="Wu L."/>
            <person name="Ma J."/>
        </authorList>
    </citation>
    <scope>NUCLEOTIDE SEQUENCE [LARGE SCALE GENOMIC DNA]</scope>
    <source>
        <strain evidence="2">JCM 3272</strain>
    </source>
</reference>
<dbReference type="EMBL" id="BAAARV010000007">
    <property type="protein sequence ID" value="GAA2332450.1"/>
    <property type="molecule type" value="Genomic_DNA"/>
</dbReference>
<protein>
    <recommendedName>
        <fullName evidence="3">SnoaL-like domain-containing protein</fullName>
    </recommendedName>
</protein>
<keyword evidence="2" id="KW-1185">Reference proteome</keyword>
<evidence type="ECO:0000313" key="2">
    <source>
        <dbReference type="Proteomes" id="UP001501444"/>
    </source>
</evidence>
<proteinExistence type="predicted"/>
<sequence>MERQKLIRLMAGDDDMRVAVREALAAGAGFQVWDDSRVPVPAAMSILRRRQASAERRGTSLLNFAEAIDALTRYTGDTVMVGRVGDREHNAVLFQLYLNPETEAVICCLGVRPSS</sequence>
<comment type="caution">
    <text evidence="1">The sequence shown here is derived from an EMBL/GenBank/DDBJ whole genome shotgun (WGS) entry which is preliminary data.</text>
</comment>
<accession>A0ABP5SJ81</accession>
<evidence type="ECO:0000313" key="1">
    <source>
        <dbReference type="EMBL" id="GAA2332450.1"/>
    </source>
</evidence>
<name>A0ABP5SJ81_9ACTN</name>
<gene>
    <name evidence="1" type="ORF">GCM10010170_011380</name>
</gene>
<organism evidence="1 2">
    <name type="scientific">Dactylosporangium salmoneum</name>
    <dbReference type="NCBI Taxonomy" id="53361"/>
    <lineage>
        <taxon>Bacteria</taxon>
        <taxon>Bacillati</taxon>
        <taxon>Actinomycetota</taxon>
        <taxon>Actinomycetes</taxon>
        <taxon>Micromonosporales</taxon>
        <taxon>Micromonosporaceae</taxon>
        <taxon>Dactylosporangium</taxon>
    </lineage>
</organism>